<protein>
    <submittedName>
        <fullName evidence="1">Olfactory receptor 2A25, putative</fullName>
    </submittedName>
</protein>
<reference evidence="1" key="1">
    <citation type="submission" date="2019-12" db="EMBL/GenBank/DDBJ databases">
        <title>Genome sequence of Babesia ovis.</title>
        <authorList>
            <person name="Yamagishi J."/>
            <person name="Sevinc F."/>
            <person name="Xuan X."/>
        </authorList>
    </citation>
    <scope>NUCLEOTIDE SEQUENCE</scope>
    <source>
        <strain evidence="1">Selcuk</strain>
    </source>
</reference>
<dbReference type="EMBL" id="BLIY01000018">
    <property type="protein sequence ID" value="GFE55315.1"/>
    <property type="molecule type" value="Genomic_DNA"/>
</dbReference>
<gene>
    <name evidence="1" type="ORF">BaOVIS_027190</name>
</gene>
<evidence type="ECO:0000313" key="1">
    <source>
        <dbReference type="EMBL" id="GFE55315.1"/>
    </source>
</evidence>
<dbReference type="AlphaFoldDB" id="A0A9W5TCB1"/>
<name>A0A9W5TCB1_BABOV</name>
<keyword evidence="2" id="KW-1185">Reference proteome</keyword>
<comment type="caution">
    <text evidence="1">The sequence shown here is derived from an EMBL/GenBank/DDBJ whole genome shotgun (WGS) entry which is preliminary data.</text>
</comment>
<organism evidence="1 2">
    <name type="scientific">Babesia ovis</name>
    <dbReference type="NCBI Taxonomy" id="5869"/>
    <lineage>
        <taxon>Eukaryota</taxon>
        <taxon>Sar</taxon>
        <taxon>Alveolata</taxon>
        <taxon>Apicomplexa</taxon>
        <taxon>Aconoidasida</taxon>
        <taxon>Piroplasmida</taxon>
        <taxon>Babesiidae</taxon>
        <taxon>Babesia</taxon>
    </lineage>
</organism>
<keyword evidence="1" id="KW-0675">Receptor</keyword>
<proteinExistence type="predicted"/>
<accession>A0A9W5TCB1</accession>
<sequence>MEGFVSNKKVTKLILGIAAVAGATGGSVLGKKISVADEFNTLSNFGGDYELVDAEKRNEGMFNPVDNFRNGYEETVEKKPDTKLNFHFGNHDELIDPGMRTGEFHTLSNFGGDYELINAEKRNEGMFNPVDNFRNGYEETVDNSIQVGKERYKKILDGIHEYFVENKSLNQYVYLLKTVINRADINLPEPIYRLLGYMKPGDLDTACSVYISHRIARLMVDVFVPQKPITFRGRMARLDLFHMFLALIMEAMNSNTN</sequence>
<evidence type="ECO:0000313" key="2">
    <source>
        <dbReference type="Proteomes" id="UP001057455"/>
    </source>
</evidence>
<dbReference type="Proteomes" id="UP001057455">
    <property type="component" value="Unassembled WGS sequence"/>
</dbReference>